<comment type="caution">
    <text evidence="5">The sequence shown here is derived from an EMBL/GenBank/DDBJ whole genome shotgun (WGS) entry which is preliminary data.</text>
</comment>
<proteinExistence type="inferred from homology"/>
<dbReference type="PANTHER" id="PTHR30483">
    <property type="entry name" value="LEUCINE-SPECIFIC-BINDING PROTEIN"/>
    <property type="match status" value="1"/>
</dbReference>
<gene>
    <name evidence="5" type="ORF">HJG44_10550</name>
</gene>
<dbReference type="PANTHER" id="PTHR30483:SF6">
    <property type="entry name" value="PERIPLASMIC BINDING PROTEIN OF ABC TRANSPORTER FOR NATURAL AMINO ACIDS"/>
    <property type="match status" value="1"/>
</dbReference>
<evidence type="ECO:0000256" key="2">
    <source>
        <dbReference type="ARBA" id="ARBA00022729"/>
    </source>
</evidence>
<evidence type="ECO:0000313" key="5">
    <source>
        <dbReference type="EMBL" id="NNM72814.1"/>
    </source>
</evidence>
<evidence type="ECO:0000256" key="1">
    <source>
        <dbReference type="ARBA" id="ARBA00010062"/>
    </source>
</evidence>
<evidence type="ECO:0000256" key="3">
    <source>
        <dbReference type="ARBA" id="ARBA00022970"/>
    </source>
</evidence>
<comment type="similarity">
    <text evidence="1">Belongs to the leucine-binding protein family.</text>
</comment>
<keyword evidence="6" id="KW-1185">Reference proteome</keyword>
<evidence type="ECO:0000313" key="6">
    <source>
        <dbReference type="Proteomes" id="UP000564885"/>
    </source>
</evidence>
<keyword evidence="3" id="KW-0813">Transport</keyword>
<dbReference type="InterPro" id="IPR051010">
    <property type="entry name" value="BCAA_transport"/>
</dbReference>
<evidence type="ECO:0000259" key="4">
    <source>
        <dbReference type="Pfam" id="PF13458"/>
    </source>
</evidence>
<dbReference type="InterPro" id="IPR028081">
    <property type="entry name" value="Leu-bd"/>
</dbReference>
<dbReference type="EMBL" id="JABEPP010000003">
    <property type="protein sequence ID" value="NNM72814.1"/>
    <property type="molecule type" value="Genomic_DNA"/>
</dbReference>
<keyword evidence="3" id="KW-0029">Amino-acid transport</keyword>
<dbReference type="Gene3D" id="3.40.50.2300">
    <property type="match status" value="2"/>
</dbReference>
<dbReference type="AlphaFoldDB" id="A0A849I537"/>
<dbReference type="Proteomes" id="UP000564885">
    <property type="component" value="Unassembled WGS sequence"/>
</dbReference>
<dbReference type="SUPFAM" id="SSF53822">
    <property type="entry name" value="Periplasmic binding protein-like I"/>
    <property type="match status" value="1"/>
</dbReference>
<dbReference type="GO" id="GO:0006865">
    <property type="term" value="P:amino acid transport"/>
    <property type="evidence" value="ECO:0007669"/>
    <property type="project" value="UniProtKB-KW"/>
</dbReference>
<accession>A0A849I537</accession>
<reference evidence="5 6" key="1">
    <citation type="submission" date="2020-04" db="EMBL/GenBank/DDBJ databases">
        <title>Enterovirga sp. isolate from soil.</title>
        <authorList>
            <person name="Chea S."/>
            <person name="Kim D.-U."/>
        </authorList>
    </citation>
    <scope>NUCLEOTIDE SEQUENCE [LARGE SCALE GENOMIC DNA]</scope>
    <source>
        <strain evidence="5 6">DB1703</strain>
    </source>
</reference>
<feature type="domain" description="Leucine-binding protein" evidence="4">
    <location>
        <begin position="22"/>
        <end position="360"/>
    </location>
</feature>
<name>A0A849I537_9HYPH</name>
<dbReference type="InterPro" id="IPR028082">
    <property type="entry name" value="Peripla_BP_I"/>
</dbReference>
<dbReference type="Pfam" id="PF13458">
    <property type="entry name" value="Peripla_BP_6"/>
    <property type="match status" value="1"/>
</dbReference>
<organism evidence="5 6">
    <name type="scientific">Enterovirga aerilata</name>
    <dbReference type="NCBI Taxonomy" id="2730920"/>
    <lineage>
        <taxon>Bacteria</taxon>
        <taxon>Pseudomonadati</taxon>
        <taxon>Pseudomonadota</taxon>
        <taxon>Alphaproteobacteria</taxon>
        <taxon>Hyphomicrobiales</taxon>
        <taxon>Methylobacteriaceae</taxon>
        <taxon>Enterovirga</taxon>
    </lineage>
</organism>
<protein>
    <submittedName>
        <fullName evidence="5">ABC transporter substrate-binding protein</fullName>
    </submittedName>
</protein>
<sequence length="399" mass="43026">MAAAGMLMAAGLAQAQGSSQAPIKIGVIADMSSVYQGNSGPGAVVAVKLAVEDMGGKVLGRPIEVISADHQTKPDIAAAIARRWFDVEGVHAIADVVSSGTSLAVSAVAREKKRVFLASNAASSAFNMEQCSPYTVQWRSDTYAQAKATARKFLESGATKWFTIAADYNFGHALEREIGEMVVAAGGRMVGGVRHPVGASDFSSYILQAQQSGAQVVALANAGADMVNSLKAASEFGLLGSSKQKMTSMLVFITDVHALGLKTMQGLVVQSDWEWNLDEKSRAWAQRYFKQMGSMPTMTHASDYSAVLQYLKAMEKAGSDKAEDVLAAMRGMKIEDMYARNAKLREDNLLIHDTYLMEVKKPEESKEPWDYYKVVDTIPGDKSFRPLTESKCPLVAKSN</sequence>
<dbReference type="CDD" id="cd06327">
    <property type="entry name" value="PBP1_SBP-like"/>
    <property type="match status" value="1"/>
</dbReference>
<keyword evidence="2" id="KW-0732">Signal</keyword>